<evidence type="ECO:0000256" key="1">
    <source>
        <dbReference type="ARBA" id="ARBA00004429"/>
    </source>
</evidence>
<keyword evidence="5 9" id="KW-0812">Transmembrane</keyword>
<dbReference type="AlphaFoldDB" id="A0A060M5V2"/>
<dbReference type="Pfam" id="PF04290">
    <property type="entry name" value="DctQ"/>
    <property type="match status" value="1"/>
</dbReference>
<gene>
    <name evidence="11" type="ORF">BleG1_2895</name>
</gene>
<dbReference type="eggNOG" id="COG3090">
    <property type="taxonomic scope" value="Bacteria"/>
</dbReference>
<evidence type="ECO:0000256" key="5">
    <source>
        <dbReference type="ARBA" id="ARBA00022692"/>
    </source>
</evidence>
<evidence type="ECO:0000313" key="12">
    <source>
        <dbReference type="Proteomes" id="UP000027142"/>
    </source>
</evidence>
<evidence type="ECO:0000313" key="11">
    <source>
        <dbReference type="EMBL" id="AIC95459.1"/>
    </source>
</evidence>
<feature type="transmembrane region" description="Helical" evidence="9">
    <location>
        <begin position="132"/>
        <end position="150"/>
    </location>
</feature>
<accession>A0A060M5V2</accession>
<feature type="transmembrane region" description="Helical" evidence="9">
    <location>
        <begin position="51"/>
        <end position="69"/>
    </location>
</feature>
<name>A0A060M5V2_9BACI</name>
<reference evidence="11 12" key="1">
    <citation type="journal article" date="2014" name="Gene">
        <title>A comparative genomic analysis of the alkalitolerant soil bacterium Bacillus lehensis G1.</title>
        <authorList>
            <person name="Noor Y.M."/>
            <person name="Samsulrizal N.H."/>
            <person name="Jema'on N.A."/>
            <person name="Low K.O."/>
            <person name="Ramli A.N."/>
            <person name="Alias N.I."/>
            <person name="Damis S.I."/>
            <person name="Fuzi S.F."/>
            <person name="Isa M.N."/>
            <person name="Murad A.M."/>
            <person name="Raih M.F."/>
            <person name="Bakar F.D."/>
            <person name="Najimudin N."/>
            <person name="Mahadi N.M."/>
            <person name="Illias R.M."/>
        </authorList>
    </citation>
    <scope>NUCLEOTIDE SEQUENCE [LARGE SCALE GENOMIC DNA]</scope>
    <source>
        <strain evidence="11 12">G1</strain>
    </source>
</reference>
<keyword evidence="2" id="KW-0813">Transport</keyword>
<keyword evidence="3" id="KW-1003">Cell membrane</keyword>
<dbReference type="GO" id="GO:0005886">
    <property type="term" value="C:plasma membrane"/>
    <property type="evidence" value="ECO:0007669"/>
    <property type="project" value="UniProtKB-SubCell"/>
</dbReference>
<dbReference type="PATRIC" id="fig|1246626.3.peg.2881"/>
<dbReference type="Proteomes" id="UP000027142">
    <property type="component" value="Chromosome"/>
</dbReference>
<organism evidence="11 12">
    <name type="scientific">Shouchella lehensis G1</name>
    <dbReference type="NCBI Taxonomy" id="1246626"/>
    <lineage>
        <taxon>Bacteria</taxon>
        <taxon>Bacillati</taxon>
        <taxon>Bacillota</taxon>
        <taxon>Bacilli</taxon>
        <taxon>Bacillales</taxon>
        <taxon>Bacillaceae</taxon>
        <taxon>Shouchella</taxon>
    </lineage>
</organism>
<evidence type="ECO:0000256" key="4">
    <source>
        <dbReference type="ARBA" id="ARBA00022519"/>
    </source>
</evidence>
<proteinExistence type="inferred from homology"/>
<feature type="domain" description="Tripartite ATP-independent periplasmic transporters DctQ component" evidence="10">
    <location>
        <begin position="27"/>
        <end position="155"/>
    </location>
</feature>
<dbReference type="InterPro" id="IPR007387">
    <property type="entry name" value="TRAP_DctQ"/>
</dbReference>
<feature type="transmembrane region" description="Helical" evidence="9">
    <location>
        <begin position="90"/>
        <end position="112"/>
    </location>
</feature>
<dbReference type="KEGG" id="ble:BleG1_2895"/>
<comment type="subcellular location">
    <subcellularLocation>
        <location evidence="1">Cell inner membrane</location>
        <topology evidence="1">Multi-pass membrane protein</topology>
    </subcellularLocation>
</comment>
<dbReference type="PANTHER" id="PTHR35011:SF2">
    <property type="entry name" value="2,3-DIKETO-L-GULONATE TRAP TRANSPORTER SMALL PERMEASE PROTEIN YIAM"/>
    <property type="match status" value="1"/>
</dbReference>
<feature type="transmembrane region" description="Helical" evidence="9">
    <location>
        <begin position="12"/>
        <end position="36"/>
    </location>
</feature>
<dbReference type="GO" id="GO:0015740">
    <property type="term" value="P:C4-dicarboxylate transport"/>
    <property type="evidence" value="ECO:0007669"/>
    <property type="project" value="TreeGrafter"/>
</dbReference>
<evidence type="ECO:0000256" key="8">
    <source>
        <dbReference type="ARBA" id="ARBA00038436"/>
    </source>
</evidence>
<dbReference type="InterPro" id="IPR055348">
    <property type="entry name" value="DctQ"/>
</dbReference>
<keyword evidence="7 9" id="KW-0472">Membrane</keyword>
<protein>
    <submittedName>
        <fullName evidence="11">TRAP transporter small permease protein</fullName>
    </submittedName>
</protein>
<dbReference type="HOGENOM" id="CLU_086356_9_2_9"/>
<keyword evidence="6 9" id="KW-1133">Transmembrane helix</keyword>
<evidence type="ECO:0000256" key="7">
    <source>
        <dbReference type="ARBA" id="ARBA00023136"/>
    </source>
</evidence>
<evidence type="ECO:0000256" key="6">
    <source>
        <dbReference type="ARBA" id="ARBA00022989"/>
    </source>
</evidence>
<dbReference type="GO" id="GO:0022857">
    <property type="term" value="F:transmembrane transporter activity"/>
    <property type="evidence" value="ECO:0007669"/>
    <property type="project" value="TreeGrafter"/>
</dbReference>
<sequence length="177" mass="19434">MLSTVKTIKVCLNRSIMMVASLFIVILVCSALWQIVSRYVLGSPSIITEELSRFLLIWAAMLGAAYAFGSKEQLAIVFLKSKLTGVKRKAVDVFIDFSVIIFAGAVLVKGGYSLVTQTITQTSAILEIPMGYVYAILPLTGVLIIVYQLLNVLERHGQHHSSGEEINTPKQTRISKS</sequence>
<keyword evidence="4" id="KW-0997">Cell inner membrane</keyword>
<evidence type="ECO:0000256" key="9">
    <source>
        <dbReference type="SAM" id="Phobius"/>
    </source>
</evidence>
<evidence type="ECO:0000256" key="2">
    <source>
        <dbReference type="ARBA" id="ARBA00022448"/>
    </source>
</evidence>
<comment type="similarity">
    <text evidence="8">Belongs to the TRAP transporter small permease family.</text>
</comment>
<keyword evidence="12" id="KW-1185">Reference proteome</keyword>
<dbReference type="OrthoDB" id="9815614at2"/>
<dbReference type="PANTHER" id="PTHR35011">
    <property type="entry name" value="2,3-DIKETO-L-GULONATE TRAP TRANSPORTER SMALL PERMEASE PROTEIN YIAM"/>
    <property type="match status" value="1"/>
</dbReference>
<dbReference type="STRING" id="1246626.BleG1_2895"/>
<evidence type="ECO:0000259" key="10">
    <source>
        <dbReference type="Pfam" id="PF04290"/>
    </source>
</evidence>
<dbReference type="RefSeq" id="WP_051667598.1">
    <property type="nucleotide sequence ID" value="NZ_CP003923.1"/>
</dbReference>
<dbReference type="EMBL" id="CP003923">
    <property type="protein sequence ID" value="AIC95459.1"/>
    <property type="molecule type" value="Genomic_DNA"/>
</dbReference>
<evidence type="ECO:0000256" key="3">
    <source>
        <dbReference type="ARBA" id="ARBA00022475"/>
    </source>
</evidence>